<evidence type="ECO:0000259" key="2">
    <source>
        <dbReference type="Pfam" id="PF01408"/>
    </source>
</evidence>
<dbReference type="PANTHER" id="PTHR43818">
    <property type="entry name" value="BCDNA.GH03377"/>
    <property type="match status" value="1"/>
</dbReference>
<dbReference type="GO" id="GO:0016491">
    <property type="term" value="F:oxidoreductase activity"/>
    <property type="evidence" value="ECO:0007669"/>
    <property type="project" value="UniProtKB-KW"/>
</dbReference>
<evidence type="ECO:0008006" key="5">
    <source>
        <dbReference type="Google" id="ProtNLM"/>
    </source>
</evidence>
<keyword evidence="1" id="KW-0560">Oxidoreductase</keyword>
<comment type="caution">
    <text evidence="4">The sequence shown here is derived from an EMBL/GenBank/DDBJ whole genome shotgun (WGS) entry which is preliminary data.</text>
</comment>
<dbReference type="InterPro" id="IPR050463">
    <property type="entry name" value="Gfo/Idh/MocA_oxidrdct_glycsds"/>
</dbReference>
<accession>A0A094PY11</accession>
<organism evidence="4">
    <name type="scientific">freshwater metagenome</name>
    <dbReference type="NCBI Taxonomy" id="449393"/>
    <lineage>
        <taxon>unclassified sequences</taxon>
        <taxon>metagenomes</taxon>
        <taxon>ecological metagenomes</taxon>
    </lineage>
</organism>
<sequence length="388" mass="42140">MSKTLRVAMIGYGFMGKVHSHAWRSVNHFFPDAPQVEMTLICGRSKDALEGARITFGWKEAETDWQKVIARSDIDIVDICTAGDTHEEIAIAALKAGKHVICEKPLANNASEAIAMAQAANEAAKNSVKSMVAFNYRRVPALAVAKQFIESGRLGTIYHVRANYLQDWIIDPEFPLVWRLDKKTAGSGALGDIAAHIIDASYFLTGSKITSVSGQLKTFIKERPLPGAYTGLTAGSSSGRGAVTVDDTALFTANFENGAVGSFEATRFAAGRKNAMSIEVNGSKGSIYFNFEDMNELLFHDHTHPSSEAGFRKVLATDGGQPYVAAWWPPGHIIGYEHTFTHEIYDFVSAIKNGTNPSPSFNDGLYVQKVLDAVEVSAGNNSQLTQVK</sequence>
<evidence type="ECO:0000259" key="3">
    <source>
        <dbReference type="Pfam" id="PF22725"/>
    </source>
</evidence>
<dbReference type="SUPFAM" id="SSF51735">
    <property type="entry name" value="NAD(P)-binding Rossmann-fold domains"/>
    <property type="match status" value="1"/>
</dbReference>
<dbReference type="GO" id="GO:0000166">
    <property type="term" value="F:nucleotide binding"/>
    <property type="evidence" value="ECO:0007669"/>
    <property type="project" value="InterPro"/>
</dbReference>
<feature type="domain" description="Gfo/Idh/MocA-like oxidoreductase N-terminal" evidence="2">
    <location>
        <begin position="5"/>
        <end position="125"/>
    </location>
</feature>
<dbReference type="EMBL" id="JNSK01000059">
    <property type="protein sequence ID" value="KGA16705.1"/>
    <property type="molecule type" value="Genomic_DNA"/>
</dbReference>
<dbReference type="PANTHER" id="PTHR43818:SF11">
    <property type="entry name" value="BCDNA.GH03377"/>
    <property type="match status" value="1"/>
</dbReference>
<dbReference type="Gene3D" id="3.40.50.720">
    <property type="entry name" value="NAD(P)-binding Rossmann-like Domain"/>
    <property type="match status" value="1"/>
</dbReference>
<dbReference type="Gene3D" id="3.30.360.10">
    <property type="entry name" value="Dihydrodipicolinate Reductase, domain 2"/>
    <property type="match status" value="1"/>
</dbReference>
<dbReference type="Pfam" id="PF22725">
    <property type="entry name" value="GFO_IDH_MocA_C3"/>
    <property type="match status" value="1"/>
</dbReference>
<feature type="domain" description="GFO/IDH/MocA-like oxidoreductase" evidence="3">
    <location>
        <begin position="145"/>
        <end position="287"/>
    </location>
</feature>
<name>A0A094PY11_9ZZZZ</name>
<protein>
    <recommendedName>
        <fullName evidence="5">Dehydrogenase</fullName>
    </recommendedName>
</protein>
<evidence type="ECO:0000256" key="1">
    <source>
        <dbReference type="ARBA" id="ARBA00023002"/>
    </source>
</evidence>
<reference evidence="4" key="1">
    <citation type="submission" date="2014-05" db="EMBL/GenBank/DDBJ databases">
        <title>Key roles for freshwater Actinobacteria revealed by deep metagenomic sequencing.</title>
        <authorList>
            <person name="Ghai R."/>
            <person name="Mizuno C.M."/>
            <person name="Picazo A."/>
            <person name="Camacho A."/>
            <person name="Rodriguez-Valera F."/>
        </authorList>
    </citation>
    <scope>NUCLEOTIDE SEQUENCE</scope>
</reference>
<proteinExistence type="predicted"/>
<dbReference type="InterPro" id="IPR000683">
    <property type="entry name" value="Gfo/Idh/MocA-like_OxRdtase_N"/>
</dbReference>
<dbReference type="Pfam" id="PF01408">
    <property type="entry name" value="GFO_IDH_MocA"/>
    <property type="match status" value="1"/>
</dbReference>
<dbReference type="InterPro" id="IPR055170">
    <property type="entry name" value="GFO_IDH_MocA-like_dom"/>
</dbReference>
<dbReference type="InterPro" id="IPR036291">
    <property type="entry name" value="NAD(P)-bd_dom_sf"/>
</dbReference>
<gene>
    <name evidence="4" type="ORF">GM50_13805</name>
</gene>
<dbReference type="AlphaFoldDB" id="A0A094PY11"/>
<dbReference type="SUPFAM" id="SSF55347">
    <property type="entry name" value="Glyceraldehyde-3-phosphate dehydrogenase-like, C-terminal domain"/>
    <property type="match status" value="1"/>
</dbReference>
<evidence type="ECO:0000313" key="4">
    <source>
        <dbReference type="EMBL" id="KGA16705.1"/>
    </source>
</evidence>